<evidence type="ECO:0000313" key="2">
    <source>
        <dbReference type="Proteomes" id="UP001217485"/>
    </source>
</evidence>
<gene>
    <name evidence="1" type="ORF">POL72_05860</name>
</gene>
<dbReference type="EMBL" id="JAQNDK010000001">
    <property type="protein sequence ID" value="MDC0677259.1"/>
    <property type="molecule type" value="Genomic_DNA"/>
</dbReference>
<dbReference type="Proteomes" id="UP001217485">
    <property type="component" value="Unassembled WGS sequence"/>
</dbReference>
<dbReference type="PANTHER" id="PTHR36109">
    <property type="entry name" value="MEMBRANE PROTEIN-RELATED"/>
    <property type="match status" value="1"/>
</dbReference>
<protein>
    <recommendedName>
        <fullName evidence="3">General stress protein 17M-like domain-containing protein</fullName>
    </recommendedName>
</protein>
<comment type="caution">
    <text evidence="1">The sequence shown here is derived from an EMBL/GenBank/DDBJ whole genome shotgun (WGS) entry which is preliminary data.</text>
</comment>
<evidence type="ECO:0000313" key="1">
    <source>
        <dbReference type="EMBL" id="MDC0677259.1"/>
    </source>
</evidence>
<dbReference type="PANTHER" id="PTHR36109:SF2">
    <property type="entry name" value="MEMBRANE PROTEIN"/>
    <property type="match status" value="1"/>
</dbReference>
<evidence type="ECO:0008006" key="3">
    <source>
        <dbReference type="Google" id="ProtNLM"/>
    </source>
</evidence>
<keyword evidence="2" id="KW-1185">Reference proteome</keyword>
<name>A0ABT5BSX2_9BACT</name>
<sequence length="173" mass="17393">MRAKLVTGLVRTWSDAERSVERVMSCGYTRDAISLVMSDGERDQRAVGGNAGAAADVGGAAGSASAALAVLGTSVAFPDLGLVAAGPIEAALAGAGAGAGGAAGGLVDALVDAGIPEHRASIYDSGLRQGAILVGVMASSERDVEILELILEYAGAEDVRSESSQRRPYDSFI</sequence>
<dbReference type="InterPro" id="IPR052948">
    <property type="entry name" value="Low_temp-induced_all0457"/>
</dbReference>
<proteinExistence type="predicted"/>
<dbReference type="RefSeq" id="WP_272094024.1">
    <property type="nucleotide sequence ID" value="NZ_JAQNDK010000001.1"/>
</dbReference>
<accession>A0ABT5BSX2</accession>
<organism evidence="1 2">
    <name type="scientific">Sorangium atrum</name>
    <dbReference type="NCBI Taxonomy" id="2995308"/>
    <lineage>
        <taxon>Bacteria</taxon>
        <taxon>Pseudomonadati</taxon>
        <taxon>Myxococcota</taxon>
        <taxon>Polyangia</taxon>
        <taxon>Polyangiales</taxon>
        <taxon>Polyangiaceae</taxon>
        <taxon>Sorangium</taxon>
    </lineage>
</organism>
<reference evidence="1 2" key="1">
    <citation type="submission" date="2023-01" db="EMBL/GenBank/DDBJ databases">
        <title>Minimal conservation of predation-associated metabolite biosynthetic gene clusters underscores biosynthetic potential of Myxococcota including descriptions for ten novel species: Archangium lansinium sp. nov., Myxococcus landrumus sp. nov., Nannocystis bai.</title>
        <authorList>
            <person name="Ahearne A."/>
            <person name="Stevens C."/>
            <person name="Dowd S."/>
        </authorList>
    </citation>
    <scope>NUCLEOTIDE SEQUENCE [LARGE SCALE GENOMIC DNA]</scope>
    <source>
        <strain evidence="1 2">WIWO2</strain>
    </source>
</reference>